<dbReference type="PANTHER" id="PTHR30486">
    <property type="entry name" value="TWITCHING MOTILITY PROTEIN PILT"/>
    <property type="match status" value="1"/>
</dbReference>
<dbReference type="SUPFAM" id="SSF52540">
    <property type="entry name" value="P-loop containing nucleoside triphosphate hydrolases"/>
    <property type="match status" value="1"/>
</dbReference>
<dbReference type="InterPro" id="IPR027417">
    <property type="entry name" value="P-loop_NTPase"/>
</dbReference>
<proteinExistence type="inferred from homology"/>
<evidence type="ECO:0000259" key="2">
    <source>
        <dbReference type="Pfam" id="PF00437"/>
    </source>
</evidence>
<dbReference type="CDD" id="cd01130">
    <property type="entry name" value="VirB11-like_ATPase"/>
    <property type="match status" value="1"/>
</dbReference>
<comment type="similarity">
    <text evidence="1">Belongs to the GSP E family.</text>
</comment>
<dbReference type="Gene3D" id="3.40.50.300">
    <property type="entry name" value="P-loop containing nucleotide triphosphate hydrolases"/>
    <property type="match status" value="1"/>
</dbReference>
<evidence type="ECO:0000256" key="1">
    <source>
        <dbReference type="ARBA" id="ARBA00006611"/>
    </source>
</evidence>
<dbReference type="InterPro" id="IPR050921">
    <property type="entry name" value="T4SS_GSP_E_ATPase"/>
</dbReference>
<name>A0ABV9PYN1_9BACL</name>
<evidence type="ECO:0000313" key="4">
    <source>
        <dbReference type="Proteomes" id="UP001596002"/>
    </source>
</evidence>
<protein>
    <submittedName>
        <fullName evidence="3">CpaF family protein</fullName>
    </submittedName>
</protein>
<sequence length="418" mass="47748">MNEKDMIQAYVSTPLGRHRIRFRLVPVWLSGERRLTLVAELRDYFLRQPLFPENPEPPQNTGRIVETYIREQTGLIGEDLQQVSRIVYWELFGWSVLEPYLADPEITDVVANAHEIWVQRKGEKIQVPARFQNEEHITYVARKIAHAAGQSLTTGQPFVTCYVRGMRVNLMLPPVADNGTTIIIRKYRANRWTEQEYVQSGTLNREVWQLLAAAMEAGVTGIISGPVGSGKTTLLQSLVAFIPDGDGILVAETVPELQLKKLYPNKCILSVVPRLRGHEASRITLEQLFENALHQNMRRFLFGEIRGTEASLVLEAFQTGHSGWTTMHADNPQDALQRLVAMCLRTDRQLNPEYTEAMVTKAVDLIVQMHRYRVTEVAEVIQDPNRKASVVPLFRYREGRWDRLNRPSPTLMAKLKRG</sequence>
<dbReference type="Gene3D" id="3.30.450.380">
    <property type="match status" value="1"/>
</dbReference>
<reference evidence="4" key="1">
    <citation type="journal article" date="2019" name="Int. J. Syst. Evol. Microbiol.">
        <title>The Global Catalogue of Microorganisms (GCM) 10K type strain sequencing project: providing services to taxonomists for standard genome sequencing and annotation.</title>
        <authorList>
            <consortium name="The Broad Institute Genomics Platform"/>
            <consortium name="The Broad Institute Genome Sequencing Center for Infectious Disease"/>
            <person name="Wu L."/>
            <person name="Ma J."/>
        </authorList>
    </citation>
    <scope>NUCLEOTIDE SEQUENCE [LARGE SCALE GENOMIC DNA]</scope>
    <source>
        <strain evidence="4">WYCCWR 12678</strain>
    </source>
</reference>
<feature type="domain" description="Bacterial type II secretion system protein E" evidence="2">
    <location>
        <begin position="98"/>
        <end position="369"/>
    </location>
</feature>
<dbReference type="RefSeq" id="WP_380025077.1">
    <property type="nucleotide sequence ID" value="NZ_JBHSHC010000050.1"/>
</dbReference>
<dbReference type="InterPro" id="IPR001482">
    <property type="entry name" value="T2SS/T4SS_dom"/>
</dbReference>
<accession>A0ABV9PYN1</accession>
<dbReference type="Pfam" id="PF00437">
    <property type="entry name" value="T2SSE"/>
    <property type="match status" value="1"/>
</dbReference>
<dbReference type="EMBL" id="JBHSHC010000050">
    <property type="protein sequence ID" value="MFC4767160.1"/>
    <property type="molecule type" value="Genomic_DNA"/>
</dbReference>
<comment type="caution">
    <text evidence="3">The sequence shown here is derived from an EMBL/GenBank/DDBJ whole genome shotgun (WGS) entry which is preliminary data.</text>
</comment>
<gene>
    <name evidence="3" type="ORF">ACFO8Q_07255</name>
</gene>
<dbReference type="PANTHER" id="PTHR30486:SF6">
    <property type="entry name" value="TYPE IV PILUS RETRACTATION ATPASE PILT"/>
    <property type="match status" value="1"/>
</dbReference>
<keyword evidence="4" id="KW-1185">Reference proteome</keyword>
<organism evidence="3 4">
    <name type="scientific">Effusibacillus consociatus</name>
    <dbReference type="NCBI Taxonomy" id="1117041"/>
    <lineage>
        <taxon>Bacteria</taxon>
        <taxon>Bacillati</taxon>
        <taxon>Bacillota</taxon>
        <taxon>Bacilli</taxon>
        <taxon>Bacillales</taxon>
        <taxon>Alicyclobacillaceae</taxon>
        <taxon>Effusibacillus</taxon>
    </lineage>
</organism>
<evidence type="ECO:0000313" key="3">
    <source>
        <dbReference type="EMBL" id="MFC4767160.1"/>
    </source>
</evidence>
<dbReference type="Proteomes" id="UP001596002">
    <property type="component" value="Unassembled WGS sequence"/>
</dbReference>